<dbReference type="AlphaFoldDB" id="A0A1I5GEA6"/>
<dbReference type="OrthoDB" id="5190356at2"/>
<sequence length="192" mass="19567">MTTASAPVRPTPPTRRPVAGTDRRTGVAALGCAVLSAGVGTTQLLFPQDTLAAIEPRTRGLLVATAVVLWTLPLLHARLASAARGPWGARVASAGAVLLGAGMVSSAVNGEDLAFFPAVATVANALWFLGSVALAVSLWRAGRVPRPVAALLVLVMPCTIFLSQMGGGILAGAYLASLGLLLLRGQLDARRA</sequence>
<keyword evidence="2" id="KW-1133">Transmembrane helix</keyword>
<evidence type="ECO:0000256" key="2">
    <source>
        <dbReference type="SAM" id="Phobius"/>
    </source>
</evidence>
<dbReference type="Proteomes" id="UP000183642">
    <property type="component" value="Unassembled WGS sequence"/>
</dbReference>
<dbReference type="RefSeq" id="WP_075014129.1">
    <property type="nucleotide sequence ID" value="NZ_FOWE01000006.1"/>
</dbReference>
<keyword evidence="4" id="KW-1185">Reference proteome</keyword>
<evidence type="ECO:0000313" key="4">
    <source>
        <dbReference type="Proteomes" id="UP000183642"/>
    </source>
</evidence>
<proteinExistence type="predicted"/>
<accession>A0A1I5GEA6</accession>
<name>A0A1I5GEA6_9ACTN</name>
<keyword evidence="2" id="KW-0472">Membrane</keyword>
<feature type="transmembrane region" description="Helical" evidence="2">
    <location>
        <begin position="148"/>
        <end position="175"/>
    </location>
</feature>
<feature type="transmembrane region" description="Helical" evidence="2">
    <location>
        <begin position="114"/>
        <end position="136"/>
    </location>
</feature>
<evidence type="ECO:0000256" key="1">
    <source>
        <dbReference type="SAM" id="MobiDB-lite"/>
    </source>
</evidence>
<dbReference type="EMBL" id="FOWE01000006">
    <property type="protein sequence ID" value="SFO34395.1"/>
    <property type="molecule type" value="Genomic_DNA"/>
</dbReference>
<organism evidence="3 4">
    <name type="scientific">Geodermatophilus obscurus</name>
    <dbReference type="NCBI Taxonomy" id="1861"/>
    <lineage>
        <taxon>Bacteria</taxon>
        <taxon>Bacillati</taxon>
        <taxon>Actinomycetota</taxon>
        <taxon>Actinomycetes</taxon>
        <taxon>Geodermatophilales</taxon>
        <taxon>Geodermatophilaceae</taxon>
        <taxon>Geodermatophilus</taxon>
    </lineage>
</organism>
<reference evidence="4" key="1">
    <citation type="submission" date="2016-10" db="EMBL/GenBank/DDBJ databases">
        <authorList>
            <person name="Varghese N."/>
            <person name="Submissions S."/>
        </authorList>
    </citation>
    <scope>NUCLEOTIDE SEQUENCE [LARGE SCALE GENOMIC DNA]</scope>
    <source>
        <strain evidence="4">DSM 43161</strain>
    </source>
</reference>
<feature type="region of interest" description="Disordered" evidence="1">
    <location>
        <begin position="1"/>
        <end position="22"/>
    </location>
</feature>
<gene>
    <name evidence="3" type="ORF">SAMN05660359_02818</name>
</gene>
<feature type="transmembrane region" description="Helical" evidence="2">
    <location>
        <begin position="87"/>
        <end position="108"/>
    </location>
</feature>
<feature type="transmembrane region" description="Helical" evidence="2">
    <location>
        <begin position="25"/>
        <end position="46"/>
    </location>
</feature>
<protein>
    <submittedName>
        <fullName evidence="3">Uncharacterized protein</fullName>
    </submittedName>
</protein>
<keyword evidence="2" id="KW-0812">Transmembrane</keyword>
<feature type="transmembrane region" description="Helical" evidence="2">
    <location>
        <begin position="58"/>
        <end position="75"/>
    </location>
</feature>
<evidence type="ECO:0000313" key="3">
    <source>
        <dbReference type="EMBL" id="SFO34395.1"/>
    </source>
</evidence>